<dbReference type="AlphaFoldDB" id="A0A2G9TJT7"/>
<evidence type="ECO:0000313" key="1">
    <source>
        <dbReference type="EMBL" id="PIO58244.1"/>
    </source>
</evidence>
<feature type="non-terminal residue" evidence="1">
    <location>
        <position position="57"/>
    </location>
</feature>
<sequence length="57" mass="6072">MEDITEEIGAVDSVVIGEVDEVEVIGEEEEVVIGVTIAEDEEIGVESAEDSDDHGKI</sequence>
<gene>
    <name evidence="1" type="ORF">TELCIR_20325</name>
</gene>
<dbReference type="EMBL" id="KZ361839">
    <property type="protein sequence ID" value="PIO58244.1"/>
    <property type="molecule type" value="Genomic_DNA"/>
</dbReference>
<accession>A0A2G9TJT7</accession>
<evidence type="ECO:0000313" key="2">
    <source>
        <dbReference type="Proteomes" id="UP000230423"/>
    </source>
</evidence>
<organism evidence="1 2">
    <name type="scientific">Teladorsagia circumcincta</name>
    <name type="common">Brown stomach worm</name>
    <name type="synonym">Ostertagia circumcincta</name>
    <dbReference type="NCBI Taxonomy" id="45464"/>
    <lineage>
        <taxon>Eukaryota</taxon>
        <taxon>Metazoa</taxon>
        <taxon>Ecdysozoa</taxon>
        <taxon>Nematoda</taxon>
        <taxon>Chromadorea</taxon>
        <taxon>Rhabditida</taxon>
        <taxon>Rhabditina</taxon>
        <taxon>Rhabditomorpha</taxon>
        <taxon>Strongyloidea</taxon>
        <taxon>Trichostrongylidae</taxon>
        <taxon>Teladorsagia</taxon>
    </lineage>
</organism>
<dbReference type="Proteomes" id="UP000230423">
    <property type="component" value="Unassembled WGS sequence"/>
</dbReference>
<proteinExistence type="predicted"/>
<name>A0A2G9TJT7_TELCI</name>
<keyword evidence="2" id="KW-1185">Reference proteome</keyword>
<reference evidence="1 2" key="1">
    <citation type="submission" date="2015-09" db="EMBL/GenBank/DDBJ databases">
        <title>Draft genome of the parasitic nematode Teladorsagia circumcincta isolate WARC Sus (inbred).</title>
        <authorList>
            <person name="Mitreva M."/>
        </authorList>
    </citation>
    <scope>NUCLEOTIDE SEQUENCE [LARGE SCALE GENOMIC DNA]</scope>
    <source>
        <strain evidence="1 2">S</strain>
    </source>
</reference>
<protein>
    <submittedName>
        <fullName evidence="1">Uncharacterized protein</fullName>
    </submittedName>
</protein>